<name>A0A2P8IF91_SACCR</name>
<dbReference type="Pfam" id="PF13191">
    <property type="entry name" value="AAA_16"/>
    <property type="match status" value="1"/>
</dbReference>
<dbReference type="SMART" id="SM00320">
    <property type="entry name" value="WD40"/>
    <property type="match status" value="11"/>
</dbReference>
<proteinExistence type="predicted"/>
<dbReference type="InterPro" id="IPR019775">
    <property type="entry name" value="WD40_repeat_CS"/>
</dbReference>
<feature type="repeat" description="WD" evidence="3">
    <location>
        <begin position="590"/>
        <end position="633"/>
    </location>
</feature>
<dbReference type="InterPro" id="IPR015943">
    <property type="entry name" value="WD40/YVTN_repeat-like_dom_sf"/>
</dbReference>
<evidence type="ECO:0000256" key="3">
    <source>
        <dbReference type="PROSITE-ProRule" id="PRU00221"/>
    </source>
</evidence>
<dbReference type="PROSITE" id="PS50082">
    <property type="entry name" value="WD_REPEATS_2"/>
    <property type="match status" value="6"/>
</dbReference>
<reference evidence="5 6" key="1">
    <citation type="submission" date="2018-03" db="EMBL/GenBank/DDBJ databases">
        <title>Genomic Encyclopedia of Type Strains, Phase III (KMG-III): the genomes of soil and plant-associated and newly described type strains.</title>
        <authorList>
            <person name="Whitman W."/>
        </authorList>
    </citation>
    <scope>NUCLEOTIDE SEQUENCE [LARGE SCALE GENOMIC DNA]</scope>
    <source>
        <strain evidence="5 6">CGMCC 4.7097</strain>
    </source>
</reference>
<feature type="repeat" description="WD" evidence="3">
    <location>
        <begin position="678"/>
        <end position="721"/>
    </location>
</feature>
<dbReference type="SUPFAM" id="SSF50998">
    <property type="entry name" value="Quinoprotein alcohol dehydrogenase-like"/>
    <property type="match status" value="1"/>
</dbReference>
<evidence type="ECO:0000313" key="6">
    <source>
        <dbReference type="Proteomes" id="UP000241118"/>
    </source>
</evidence>
<dbReference type="SUPFAM" id="SSF52540">
    <property type="entry name" value="P-loop containing nucleoside triphosphate hydrolases"/>
    <property type="match status" value="1"/>
</dbReference>
<dbReference type="PANTHER" id="PTHR22847:SF637">
    <property type="entry name" value="WD REPEAT DOMAIN 5B"/>
    <property type="match status" value="1"/>
</dbReference>
<gene>
    <name evidence="5" type="ORF">B0I31_102101</name>
</gene>
<keyword evidence="1 3" id="KW-0853">WD repeat</keyword>
<evidence type="ECO:0000313" key="5">
    <source>
        <dbReference type="EMBL" id="PSL57124.1"/>
    </source>
</evidence>
<dbReference type="Pfam" id="PF00400">
    <property type="entry name" value="WD40"/>
    <property type="match status" value="4"/>
</dbReference>
<sequence length="1106" mass="120203">MGSHDAPSGGWWFTGRHTALQEITRWLHRPDRQRPLLVVTGDPGSGKTAILGLIATLTHTERRRTVPLDTLGLPSTAVPAVGTIDAVVYAQDLTTEQVLDRIAAAARTQAATADQLLKRLTGRRLFTVLIDGLDEAAAPHDLSNRLLQPLVNHARGRLRLLVGTRPHLLPDLAQGLDRTGVIDLDDRRYADAEAMTAYAARGLLEMTVDSPYRDLPRWHVRAVAEAVARAAHPSFLVARIIAATLAAQPQVTNPADPSWLATLPRVPGQAMRHDLDMRLGADAARARDLLLPLAFAQGQGLPWEDLWPALASHIASRHYTDEDLLWLRRSAGSYIVENTQDDRSVYRLYHQALAEHLRDGIDPRHVHSAFVDVLLDHVPLTADARPNWAHAHPYTRHHLAVHANQAGRVDQIVADTEYVVHADPDTLLAALNSTTTDTGRTIRLLYQTTASSHRHLDPSGRRQVLAVAAARFNAETLKRQLSRPLRWRPRWATGAPVNTALHVILDGEGEAVACTGLEGRPVAVIGDNTGTVRVWDLTTAELHTTLTGHKSSVTAVACTEINNHPVVLTGDDTGTVKVWDLTTAALRATLTGHNGTLRSVACTGLEGRPVAVIGDNTGTVRVWDLTTAELHTTLTGHKSSVTAVACTEINNHPMVVTGAAAGEVWIWDLTSGELQTKLAGHKNTVRSVACTRIGDRPVAVTGGTAGEVQVWDLTSRELRATLTGHDSTVRSISCIQANRPMAVTGDDNGKVRVWDLESGNLQTTLTDHESTVWSIACTRVGDHPVAVTVSRSTHIAYHYDIDDYYEDGQGHYSDYDYDEYPVVGKALVWNLASGGETPAERLHPWTNIRAVACAPDHDHPLAVTGGDSSEIQVWDLVSGQPRATLPGHNSTVTAVACIRIDDRPFAVTGDRSGVVRVWDLLSGELRNKWRTAPSGPRDEVTEIACIHADNLPLAVTYTEPSLHTDISISGLQAWDLTTGKLHTTLPIPFDEGVMAMACIQFDDRPVAVTATMFGDLKVWDLTSGKLHTTLLGHDETVTTMVCTRFSDRPVAVTATTGGEVWMWDLTVDTREIIARAPEKSVLTAGPNGEIVMATSRELAVLDPPGR</sequence>
<dbReference type="InterPro" id="IPR041664">
    <property type="entry name" value="AAA_16"/>
</dbReference>
<evidence type="ECO:0000256" key="1">
    <source>
        <dbReference type="ARBA" id="ARBA00022574"/>
    </source>
</evidence>
<keyword evidence="2" id="KW-0677">Repeat</keyword>
<protein>
    <submittedName>
        <fullName evidence="5">WD40 repeat protein</fullName>
    </submittedName>
</protein>
<dbReference type="EMBL" id="PYAX01000002">
    <property type="protein sequence ID" value="PSL57124.1"/>
    <property type="molecule type" value="Genomic_DNA"/>
</dbReference>
<dbReference type="InterPro" id="IPR011048">
    <property type="entry name" value="Haem_d1_sf"/>
</dbReference>
<dbReference type="Proteomes" id="UP000241118">
    <property type="component" value="Unassembled WGS sequence"/>
</dbReference>
<evidence type="ECO:0000256" key="2">
    <source>
        <dbReference type="ARBA" id="ARBA00022737"/>
    </source>
</evidence>
<evidence type="ECO:0000259" key="4">
    <source>
        <dbReference type="Pfam" id="PF13191"/>
    </source>
</evidence>
<keyword evidence="6" id="KW-1185">Reference proteome</keyword>
<feature type="repeat" description="WD" evidence="3">
    <location>
        <begin position="634"/>
        <end position="677"/>
    </location>
</feature>
<organism evidence="5 6">
    <name type="scientific">Saccharothrix carnea</name>
    <dbReference type="NCBI Taxonomy" id="1280637"/>
    <lineage>
        <taxon>Bacteria</taxon>
        <taxon>Bacillati</taxon>
        <taxon>Actinomycetota</taxon>
        <taxon>Actinomycetes</taxon>
        <taxon>Pseudonocardiales</taxon>
        <taxon>Pseudonocardiaceae</taxon>
        <taxon>Saccharothrix</taxon>
    </lineage>
</organism>
<dbReference type="RefSeq" id="WP_106614122.1">
    <property type="nucleotide sequence ID" value="NZ_PYAX01000002.1"/>
</dbReference>
<dbReference type="Gene3D" id="2.130.10.10">
    <property type="entry name" value="YVTN repeat-like/Quinoprotein amine dehydrogenase"/>
    <property type="match status" value="4"/>
</dbReference>
<comment type="caution">
    <text evidence="5">The sequence shown here is derived from an EMBL/GenBank/DDBJ whole genome shotgun (WGS) entry which is preliminary data.</text>
</comment>
<feature type="repeat" description="WD" evidence="3">
    <location>
        <begin position="546"/>
        <end position="589"/>
    </location>
</feature>
<dbReference type="CDD" id="cd00200">
    <property type="entry name" value="WD40"/>
    <property type="match status" value="1"/>
</dbReference>
<dbReference type="PANTHER" id="PTHR22847">
    <property type="entry name" value="WD40 REPEAT PROTEIN"/>
    <property type="match status" value="1"/>
</dbReference>
<dbReference type="SUPFAM" id="SSF51004">
    <property type="entry name" value="C-terminal (heme d1) domain of cytochrome cd1-nitrite reductase"/>
    <property type="match status" value="1"/>
</dbReference>
<dbReference type="InterPro" id="IPR027417">
    <property type="entry name" value="P-loop_NTPase"/>
</dbReference>
<feature type="repeat" description="WD" evidence="3">
    <location>
        <begin position="885"/>
        <end position="928"/>
    </location>
</feature>
<feature type="domain" description="Orc1-like AAA ATPase" evidence="4">
    <location>
        <begin position="13"/>
        <end position="154"/>
    </location>
</feature>
<dbReference type="OrthoDB" id="218695at2"/>
<accession>A0A2P8IF91</accession>
<dbReference type="AlphaFoldDB" id="A0A2P8IF91"/>
<dbReference type="PROSITE" id="PS50294">
    <property type="entry name" value="WD_REPEATS_REGION"/>
    <property type="match status" value="2"/>
</dbReference>
<feature type="repeat" description="WD" evidence="3">
    <location>
        <begin position="722"/>
        <end position="764"/>
    </location>
</feature>
<dbReference type="InterPro" id="IPR001680">
    <property type="entry name" value="WD40_rpt"/>
</dbReference>
<dbReference type="InterPro" id="IPR011047">
    <property type="entry name" value="Quinoprotein_ADH-like_sf"/>
</dbReference>
<dbReference type="PROSITE" id="PS00678">
    <property type="entry name" value="WD_REPEATS_1"/>
    <property type="match status" value="1"/>
</dbReference>
<dbReference type="Gene3D" id="3.40.50.300">
    <property type="entry name" value="P-loop containing nucleotide triphosphate hydrolases"/>
    <property type="match status" value="1"/>
</dbReference>